<dbReference type="EMBL" id="JAEACU010000007">
    <property type="protein sequence ID" value="KAH7521506.1"/>
    <property type="molecule type" value="Genomic_DNA"/>
</dbReference>
<dbReference type="AlphaFoldDB" id="A0A978V2C3"/>
<feature type="transmembrane region" description="Helical" evidence="11">
    <location>
        <begin position="356"/>
        <end position="377"/>
    </location>
</feature>
<evidence type="ECO:0000256" key="2">
    <source>
        <dbReference type="ARBA" id="ARBA00005590"/>
    </source>
</evidence>
<dbReference type="GO" id="GO:0006865">
    <property type="term" value="P:amino acid transport"/>
    <property type="evidence" value="ECO:0007669"/>
    <property type="project" value="UniProtKB-KW"/>
</dbReference>
<organism evidence="13 14">
    <name type="scientific">Ziziphus jujuba var. spinosa</name>
    <dbReference type="NCBI Taxonomy" id="714518"/>
    <lineage>
        <taxon>Eukaryota</taxon>
        <taxon>Viridiplantae</taxon>
        <taxon>Streptophyta</taxon>
        <taxon>Embryophyta</taxon>
        <taxon>Tracheophyta</taxon>
        <taxon>Spermatophyta</taxon>
        <taxon>Magnoliopsida</taxon>
        <taxon>eudicotyledons</taxon>
        <taxon>Gunneridae</taxon>
        <taxon>Pentapetalae</taxon>
        <taxon>rosids</taxon>
        <taxon>fabids</taxon>
        <taxon>Rosales</taxon>
        <taxon>Rhamnaceae</taxon>
        <taxon>Paliureae</taxon>
        <taxon>Ziziphus</taxon>
    </lineage>
</organism>
<protein>
    <recommendedName>
        <fullName evidence="12">Amino acid transporter transmembrane domain-containing protein</fullName>
    </recommendedName>
</protein>
<evidence type="ECO:0000313" key="13">
    <source>
        <dbReference type="EMBL" id="KAH7521506.1"/>
    </source>
</evidence>
<comment type="caution">
    <text evidence="13">The sequence shown here is derived from an EMBL/GenBank/DDBJ whole genome shotgun (WGS) entry which is preliminary data.</text>
</comment>
<evidence type="ECO:0000256" key="10">
    <source>
        <dbReference type="ARBA" id="ARBA00045588"/>
    </source>
</evidence>
<feature type="transmembrane region" description="Helical" evidence="11">
    <location>
        <begin position="297"/>
        <end position="316"/>
    </location>
</feature>
<comment type="function">
    <text evidence="10">Carrier protein involved in proton-driven auxin influx. Mediates the formation of auxin gradient from developing leaves (site of auxin biosynthesis) to tips by contributing to the loading of auxin in vascular tissues and facilitating acropetal (base to tip) auxin transport within inner tissues of the root apex, and basipetal (tip to base) auxin transport within outer tissues of the root apex. May be involved in lateral roots and nodules formation.</text>
</comment>
<feature type="transmembrane region" description="Helical" evidence="11">
    <location>
        <begin position="240"/>
        <end position="263"/>
    </location>
</feature>
<dbReference type="Proteomes" id="UP000813462">
    <property type="component" value="Unassembled WGS sequence"/>
</dbReference>
<keyword evidence="9" id="KW-0927">Auxin signaling pathway</keyword>
<comment type="similarity">
    <text evidence="2">Belongs to the amino acid/polyamine transporter 2 family. Amino acid/auxin permease (AAAP) (TC 2.A.18.1) subfamily.</text>
</comment>
<keyword evidence="5" id="KW-0769">Symport</keyword>
<keyword evidence="6" id="KW-0029">Amino-acid transport</keyword>
<evidence type="ECO:0000256" key="4">
    <source>
        <dbReference type="ARBA" id="ARBA00022692"/>
    </source>
</evidence>
<evidence type="ECO:0000259" key="12">
    <source>
        <dbReference type="Pfam" id="PF01490"/>
    </source>
</evidence>
<evidence type="ECO:0000256" key="9">
    <source>
        <dbReference type="ARBA" id="ARBA00023294"/>
    </source>
</evidence>
<keyword evidence="4 11" id="KW-0812">Transmembrane</keyword>
<feature type="transmembrane region" description="Helical" evidence="11">
    <location>
        <begin position="323"/>
        <end position="344"/>
    </location>
</feature>
<evidence type="ECO:0000256" key="7">
    <source>
        <dbReference type="ARBA" id="ARBA00022989"/>
    </source>
</evidence>
<dbReference type="GO" id="GO:0009734">
    <property type="term" value="P:auxin-activated signaling pathway"/>
    <property type="evidence" value="ECO:0007669"/>
    <property type="project" value="UniProtKB-KW"/>
</dbReference>
<name>A0A978V2C3_ZIZJJ</name>
<feature type="domain" description="Amino acid transporter transmembrane" evidence="12">
    <location>
        <begin position="24"/>
        <end position="275"/>
    </location>
</feature>
<evidence type="ECO:0000256" key="11">
    <source>
        <dbReference type="SAM" id="Phobius"/>
    </source>
</evidence>
<reference evidence="13" key="1">
    <citation type="journal article" date="2021" name="Front. Plant Sci.">
        <title>Chromosome-Scale Genome Assembly for Chinese Sour Jujube and Insights Into Its Genome Evolution and Domestication Signature.</title>
        <authorList>
            <person name="Shen L.-Y."/>
            <person name="Luo H."/>
            <person name="Wang X.-L."/>
            <person name="Wang X.-M."/>
            <person name="Qiu X.-J."/>
            <person name="Liu H."/>
            <person name="Zhou S.-S."/>
            <person name="Jia K.-H."/>
            <person name="Nie S."/>
            <person name="Bao Y.-T."/>
            <person name="Zhang R.-G."/>
            <person name="Yun Q.-Z."/>
            <person name="Chai Y.-H."/>
            <person name="Lu J.-Y."/>
            <person name="Li Y."/>
            <person name="Zhao S.-W."/>
            <person name="Mao J.-F."/>
            <person name="Jia S.-G."/>
            <person name="Mao Y.-M."/>
        </authorList>
    </citation>
    <scope>NUCLEOTIDE SEQUENCE</scope>
    <source>
        <strain evidence="13">AT0</strain>
        <tissue evidence="13">Leaf</tissue>
    </source>
</reference>
<evidence type="ECO:0000256" key="3">
    <source>
        <dbReference type="ARBA" id="ARBA00022448"/>
    </source>
</evidence>
<evidence type="ECO:0000256" key="6">
    <source>
        <dbReference type="ARBA" id="ARBA00022970"/>
    </source>
</evidence>
<comment type="subcellular location">
    <subcellularLocation>
        <location evidence="1">Endomembrane system</location>
        <topology evidence="1">Multi-pass membrane protein</topology>
    </subcellularLocation>
</comment>
<feature type="transmembrane region" description="Helical" evidence="11">
    <location>
        <begin position="139"/>
        <end position="159"/>
    </location>
</feature>
<feature type="transmembrane region" description="Helical" evidence="11">
    <location>
        <begin position="166"/>
        <end position="189"/>
    </location>
</feature>
<dbReference type="GO" id="GO:0012505">
    <property type="term" value="C:endomembrane system"/>
    <property type="evidence" value="ECO:0007669"/>
    <property type="project" value="UniProtKB-SubCell"/>
</dbReference>
<gene>
    <name evidence="13" type="ORF">FEM48_Zijuj07G0040700</name>
</gene>
<sequence>MENVNQNQPQPQQPQNPDGESTITIKTCFNVVNALFGVGILSVPYALSRGGWLCLILLLLVALISCYTGLLLKRCIDTNPLIKTYPNVGNAAFGPRERNFVAAIIYLELFAVAVEFFILEGDTLEMLFRNTNFRIGSLNLRGKECFILLTALIILPSTWLRNLDILAYLSVGGVLASIILVECVLWIGAVNDVGFHERGLLLDLGGFPIAASMFVFCYCGHAVFPTVCMSMGDRRKFPKVLFICFVTSTITYGSMAVTGYVMYGEFLNSQVTLNLLLGKNTAIKDKFIPSNNRSISILIRTLLVTSTVVVALPIPFFRYLMTLIGAFSSIAVAFLLPCLCHLKINNIAWGFGFEFVAIIEILVNGFLIGMAGTYVSIKQIVSHLSNPRCV</sequence>
<evidence type="ECO:0000313" key="14">
    <source>
        <dbReference type="Proteomes" id="UP000813462"/>
    </source>
</evidence>
<accession>A0A978V2C3</accession>
<proteinExistence type="inferred from homology"/>
<evidence type="ECO:0000256" key="8">
    <source>
        <dbReference type="ARBA" id="ARBA00023136"/>
    </source>
</evidence>
<dbReference type="PANTHER" id="PTHR48017">
    <property type="entry name" value="OS05G0424000 PROTEIN-RELATED"/>
    <property type="match status" value="1"/>
</dbReference>
<evidence type="ECO:0000256" key="1">
    <source>
        <dbReference type="ARBA" id="ARBA00004127"/>
    </source>
</evidence>
<keyword evidence="7 11" id="KW-1133">Transmembrane helix</keyword>
<feature type="transmembrane region" description="Helical" evidence="11">
    <location>
        <begin position="209"/>
        <end position="228"/>
    </location>
</feature>
<keyword evidence="3" id="KW-0813">Transport</keyword>
<dbReference type="Pfam" id="PF01490">
    <property type="entry name" value="Aa_trans"/>
    <property type="match status" value="2"/>
</dbReference>
<feature type="transmembrane region" description="Helical" evidence="11">
    <location>
        <begin position="100"/>
        <end position="119"/>
    </location>
</feature>
<dbReference type="GO" id="GO:0015293">
    <property type="term" value="F:symporter activity"/>
    <property type="evidence" value="ECO:0007669"/>
    <property type="project" value="UniProtKB-KW"/>
</dbReference>
<keyword evidence="8 11" id="KW-0472">Membrane</keyword>
<evidence type="ECO:0000256" key="5">
    <source>
        <dbReference type="ARBA" id="ARBA00022847"/>
    </source>
</evidence>
<dbReference type="InterPro" id="IPR013057">
    <property type="entry name" value="AA_transpt_TM"/>
</dbReference>
<feature type="transmembrane region" description="Helical" evidence="11">
    <location>
        <begin position="50"/>
        <end position="72"/>
    </location>
</feature>
<feature type="domain" description="Amino acid transporter transmembrane" evidence="12">
    <location>
        <begin position="290"/>
        <end position="377"/>
    </location>
</feature>